<accession>A0ABQ7GJH5</accession>
<feature type="compositionally biased region" description="Low complexity" evidence="1">
    <location>
        <begin position="123"/>
        <end position="133"/>
    </location>
</feature>
<feature type="region of interest" description="Disordered" evidence="1">
    <location>
        <begin position="118"/>
        <end position="160"/>
    </location>
</feature>
<gene>
    <name evidence="2" type="ORF">DUNSADRAFT_8459</name>
</gene>
<keyword evidence="3" id="KW-1185">Reference proteome</keyword>
<feature type="compositionally biased region" description="Low complexity" evidence="1">
    <location>
        <begin position="219"/>
        <end position="234"/>
    </location>
</feature>
<evidence type="ECO:0000256" key="1">
    <source>
        <dbReference type="SAM" id="MobiDB-lite"/>
    </source>
</evidence>
<sequence length="503" mass="52358">MSDCDVCLVMRASAGMEPCNLSTSAPSTSMFLKPCMRYSTEELCAALRSTSLAHPSGQPGPPAEAQTAASGSNSSSSGFSATASGSATTCRSSSSQCSGEGGSNSGLWVAQARPFGTASQVLQQQQQQQQQQQESSSNGAEAEPIRSTAAPSSGSLSPAAAAAAAAAFANLLQPSARQSQQHPWGTSLALGAHPSTALQSAPISSLATPQTRAMVRKVASFAASSGGRGSTLPRVSEELPPPPPCSTSRSSSAGAEPAHSLPACPDEGSSTWNTTKGAHATGESMEGEDGMLLGAETGGEEPDPMWIPSVPHLLEPKPKEVLSPTCLESAQTNHTSNSAPLSCSHLMGVSTDGAQMCSCAQAGDTGIDDVRADEELDPMSLSVASLAEEARCMSPQPLLPRHPSDFQQHPNCQGASSMVMCRSQCSMQLDDSADEPPPPPPPQQQQQHHHHHHQLPEVGHTHTLHSLQHQLHQQEALQLQQQQHAQCHQQQQEAALHAPLHPG</sequence>
<feature type="region of interest" description="Disordered" evidence="1">
    <location>
        <begin position="174"/>
        <end position="305"/>
    </location>
</feature>
<dbReference type="EMBL" id="MU069739">
    <property type="protein sequence ID" value="KAF5834771.1"/>
    <property type="molecule type" value="Genomic_DNA"/>
</dbReference>
<dbReference type="Proteomes" id="UP000815325">
    <property type="component" value="Unassembled WGS sequence"/>
</dbReference>
<organism evidence="2 3">
    <name type="scientific">Dunaliella salina</name>
    <name type="common">Green alga</name>
    <name type="synonym">Protococcus salinus</name>
    <dbReference type="NCBI Taxonomy" id="3046"/>
    <lineage>
        <taxon>Eukaryota</taxon>
        <taxon>Viridiplantae</taxon>
        <taxon>Chlorophyta</taxon>
        <taxon>core chlorophytes</taxon>
        <taxon>Chlorophyceae</taxon>
        <taxon>CS clade</taxon>
        <taxon>Chlamydomonadales</taxon>
        <taxon>Dunaliellaceae</taxon>
        <taxon>Dunaliella</taxon>
    </lineage>
</organism>
<name>A0ABQ7GJH5_DUNSA</name>
<evidence type="ECO:0008006" key="4">
    <source>
        <dbReference type="Google" id="ProtNLM"/>
    </source>
</evidence>
<proteinExistence type="predicted"/>
<reference evidence="2" key="1">
    <citation type="submission" date="2017-08" db="EMBL/GenBank/DDBJ databases">
        <authorList>
            <person name="Polle J.E."/>
            <person name="Barry K."/>
            <person name="Cushman J."/>
            <person name="Schmutz J."/>
            <person name="Tran D."/>
            <person name="Hathwaick L.T."/>
            <person name="Yim W.C."/>
            <person name="Jenkins J."/>
            <person name="Mckie-Krisberg Z.M."/>
            <person name="Prochnik S."/>
            <person name="Lindquist E."/>
            <person name="Dockter R.B."/>
            <person name="Adam C."/>
            <person name="Molina H."/>
            <person name="Bunkerborg J."/>
            <person name="Jin E."/>
            <person name="Buchheim M."/>
            <person name="Magnuson J."/>
        </authorList>
    </citation>
    <scope>NUCLEOTIDE SEQUENCE</scope>
    <source>
        <strain evidence="2">CCAP 19/18</strain>
    </source>
</reference>
<protein>
    <recommendedName>
        <fullName evidence="4">Encoded protein</fullName>
    </recommendedName>
</protein>
<feature type="compositionally biased region" description="Low complexity" evidence="1">
    <location>
        <begin position="147"/>
        <end position="160"/>
    </location>
</feature>
<feature type="region of interest" description="Disordered" evidence="1">
    <location>
        <begin position="428"/>
        <end position="455"/>
    </location>
</feature>
<feature type="compositionally biased region" description="Polar residues" evidence="1">
    <location>
        <begin position="196"/>
        <end position="211"/>
    </location>
</feature>
<feature type="compositionally biased region" description="Low complexity" evidence="1">
    <location>
        <begin position="65"/>
        <end position="85"/>
    </location>
</feature>
<feature type="region of interest" description="Disordered" evidence="1">
    <location>
        <begin position="51"/>
        <end position="85"/>
    </location>
</feature>
<comment type="caution">
    <text evidence="2">The sequence shown here is derived from an EMBL/GenBank/DDBJ whole genome shotgun (WGS) entry which is preliminary data.</text>
</comment>
<feature type="region of interest" description="Disordered" evidence="1">
    <location>
        <begin position="482"/>
        <end position="503"/>
    </location>
</feature>
<evidence type="ECO:0000313" key="2">
    <source>
        <dbReference type="EMBL" id="KAF5834771.1"/>
    </source>
</evidence>
<evidence type="ECO:0000313" key="3">
    <source>
        <dbReference type="Proteomes" id="UP000815325"/>
    </source>
</evidence>